<name>A0A174IZI7_BACUN</name>
<reference evidence="1 2" key="1">
    <citation type="submission" date="2015-09" db="EMBL/GenBank/DDBJ databases">
        <authorList>
            <consortium name="Pathogen Informatics"/>
        </authorList>
    </citation>
    <scope>NUCLEOTIDE SEQUENCE [LARGE SCALE GENOMIC DNA]</scope>
    <source>
        <strain evidence="1 2">2789STDY5608791</strain>
    </source>
</reference>
<dbReference type="AlphaFoldDB" id="A0A174IZI7"/>
<dbReference type="Proteomes" id="UP000095419">
    <property type="component" value="Unassembled WGS sequence"/>
</dbReference>
<protein>
    <submittedName>
        <fullName evidence="1">Uncharacterized protein</fullName>
    </submittedName>
</protein>
<dbReference type="EMBL" id="CYZF01000007">
    <property type="protein sequence ID" value="CUO91007.1"/>
    <property type="molecule type" value="Genomic_DNA"/>
</dbReference>
<gene>
    <name evidence="1" type="ORF">ERS417307_02717</name>
</gene>
<evidence type="ECO:0000313" key="1">
    <source>
        <dbReference type="EMBL" id="CUO91007.1"/>
    </source>
</evidence>
<accession>A0A174IZI7</accession>
<proteinExistence type="predicted"/>
<evidence type="ECO:0000313" key="2">
    <source>
        <dbReference type="Proteomes" id="UP000095419"/>
    </source>
</evidence>
<sequence>MKGLKGIRTNASIVFFQARMTRNFTEIIKQRLCKSVSSVPEDYLFKSDDWGTSTSSLNH</sequence>
<organism evidence="1 2">
    <name type="scientific">Bacteroides uniformis</name>
    <dbReference type="NCBI Taxonomy" id="820"/>
    <lineage>
        <taxon>Bacteria</taxon>
        <taxon>Pseudomonadati</taxon>
        <taxon>Bacteroidota</taxon>
        <taxon>Bacteroidia</taxon>
        <taxon>Bacteroidales</taxon>
        <taxon>Bacteroidaceae</taxon>
        <taxon>Bacteroides</taxon>
    </lineage>
</organism>